<dbReference type="EMBL" id="MU842813">
    <property type="protein sequence ID" value="KAK2034639.1"/>
    <property type="molecule type" value="Genomic_DNA"/>
</dbReference>
<dbReference type="Proteomes" id="UP001232148">
    <property type="component" value="Unassembled WGS sequence"/>
</dbReference>
<feature type="region of interest" description="Disordered" evidence="1">
    <location>
        <begin position="1"/>
        <end position="44"/>
    </location>
</feature>
<organism evidence="2 3">
    <name type="scientific">Colletotrichum zoysiae</name>
    <dbReference type="NCBI Taxonomy" id="1216348"/>
    <lineage>
        <taxon>Eukaryota</taxon>
        <taxon>Fungi</taxon>
        <taxon>Dikarya</taxon>
        <taxon>Ascomycota</taxon>
        <taxon>Pezizomycotina</taxon>
        <taxon>Sordariomycetes</taxon>
        <taxon>Hypocreomycetidae</taxon>
        <taxon>Glomerellales</taxon>
        <taxon>Glomerellaceae</taxon>
        <taxon>Colletotrichum</taxon>
        <taxon>Colletotrichum graminicola species complex</taxon>
    </lineage>
</organism>
<gene>
    <name evidence="2" type="ORF">LX32DRAFT_371881</name>
</gene>
<accession>A0AAD9HVC9</accession>
<sequence length="68" mass="7487">MTSNRHAGSTQLAIYSADPTPNGEKEPNGATTPRTTQQTAIAESQSHLCPSIAVYWTRRSPAMRRCRQ</sequence>
<evidence type="ECO:0000256" key="1">
    <source>
        <dbReference type="SAM" id="MobiDB-lite"/>
    </source>
</evidence>
<proteinExistence type="predicted"/>
<comment type="caution">
    <text evidence="2">The sequence shown here is derived from an EMBL/GenBank/DDBJ whole genome shotgun (WGS) entry which is preliminary data.</text>
</comment>
<feature type="compositionally biased region" description="Polar residues" evidence="1">
    <location>
        <begin position="1"/>
        <end position="13"/>
    </location>
</feature>
<name>A0AAD9HVC9_9PEZI</name>
<reference evidence="2" key="1">
    <citation type="submission" date="2021-06" db="EMBL/GenBank/DDBJ databases">
        <title>Comparative genomics, transcriptomics and evolutionary studies reveal genomic signatures of adaptation to plant cell wall in hemibiotrophic fungi.</title>
        <authorList>
            <consortium name="DOE Joint Genome Institute"/>
            <person name="Baroncelli R."/>
            <person name="Diaz J.F."/>
            <person name="Benocci T."/>
            <person name="Peng M."/>
            <person name="Battaglia E."/>
            <person name="Haridas S."/>
            <person name="Andreopoulos W."/>
            <person name="Labutti K."/>
            <person name="Pangilinan J."/>
            <person name="Floch G.L."/>
            <person name="Makela M.R."/>
            <person name="Henrissat B."/>
            <person name="Grigoriev I.V."/>
            <person name="Crouch J.A."/>
            <person name="De Vries R.P."/>
            <person name="Sukno S.A."/>
            <person name="Thon M.R."/>
        </authorList>
    </citation>
    <scope>NUCLEOTIDE SEQUENCE</scope>
    <source>
        <strain evidence="2">MAFF235873</strain>
    </source>
</reference>
<keyword evidence="3" id="KW-1185">Reference proteome</keyword>
<evidence type="ECO:0000313" key="3">
    <source>
        <dbReference type="Proteomes" id="UP001232148"/>
    </source>
</evidence>
<evidence type="ECO:0000313" key="2">
    <source>
        <dbReference type="EMBL" id="KAK2034639.1"/>
    </source>
</evidence>
<dbReference type="AlphaFoldDB" id="A0AAD9HVC9"/>
<protein>
    <submittedName>
        <fullName evidence="2">Uncharacterized protein</fullName>
    </submittedName>
</protein>
<feature type="compositionally biased region" description="Polar residues" evidence="1">
    <location>
        <begin position="29"/>
        <end position="44"/>
    </location>
</feature>